<sequence length="237" mass="27116">MKIIVWLFVCLLFVCSCKQSSKSNAAGEAGNCYVKNKMLTSTLKEKISPWKTFVFQRIVKNGKFSLVVTNKISCDRSITCDNSRGLILVKGDTFFFNNTRYHDVYADDEHMPYDSVFQTIAFVDSCNKVLKCFTNEEMMQVAGRYDYSLSDTHGIAGEVYNIEKNGCSFYLIITGTLFSGSIASLYSINGDKLWQYYGYKYGNSTSGNEKEIFDKYGLDIIKEYNNLDNKKCFDVWF</sequence>
<evidence type="ECO:0008006" key="2">
    <source>
        <dbReference type="Google" id="ProtNLM"/>
    </source>
</evidence>
<organism evidence="1">
    <name type="scientific">bioreactor metagenome</name>
    <dbReference type="NCBI Taxonomy" id="1076179"/>
    <lineage>
        <taxon>unclassified sequences</taxon>
        <taxon>metagenomes</taxon>
        <taxon>ecological metagenomes</taxon>
    </lineage>
</organism>
<proteinExistence type="predicted"/>
<protein>
    <recommendedName>
        <fullName evidence="2">Lipoprotein</fullName>
    </recommendedName>
</protein>
<accession>A0A644WUY8</accession>
<dbReference type="EMBL" id="VSSQ01001332">
    <property type="protein sequence ID" value="MPM07411.1"/>
    <property type="molecule type" value="Genomic_DNA"/>
</dbReference>
<comment type="caution">
    <text evidence="1">The sequence shown here is derived from an EMBL/GenBank/DDBJ whole genome shotgun (WGS) entry which is preliminary data.</text>
</comment>
<evidence type="ECO:0000313" key="1">
    <source>
        <dbReference type="EMBL" id="MPM07411.1"/>
    </source>
</evidence>
<dbReference type="AlphaFoldDB" id="A0A644WUY8"/>
<reference evidence="1" key="1">
    <citation type="submission" date="2019-08" db="EMBL/GenBank/DDBJ databases">
        <authorList>
            <person name="Kucharzyk K."/>
            <person name="Murdoch R.W."/>
            <person name="Higgins S."/>
            <person name="Loffler F."/>
        </authorList>
    </citation>
    <scope>NUCLEOTIDE SEQUENCE</scope>
</reference>
<name>A0A644WUY8_9ZZZZ</name>
<gene>
    <name evidence="1" type="ORF">SDC9_53717</name>
</gene>
<dbReference type="PROSITE" id="PS51257">
    <property type="entry name" value="PROKAR_LIPOPROTEIN"/>
    <property type="match status" value="1"/>
</dbReference>